<feature type="compositionally biased region" description="Basic and acidic residues" evidence="1">
    <location>
        <begin position="15"/>
        <end position="34"/>
    </location>
</feature>
<protein>
    <submittedName>
        <fullName evidence="3">Uncharacterized protein</fullName>
    </submittedName>
</protein>
<dbReference type="EnsemblPlants" id="LPERR03G19260.3">
    <property type="protein sequence ID" value="LPERR03G19260.3"/>
    <property type="gene ID" value="LPERR03G19260"/>
</dbReference>
<feature type="transmembrane region" description="Helical" evidence="2">
    <location>
        <begin position="104"/>
        <end position="121"/>
    </location>
</feature>
<keyword evidence="4" id="KW-1185">Reference proteome</keyword>
<reference evidence="3 4" key="2">
    <citation type="submission" date="2013-12" db="EMBL/GenBank/DDBJ databases">
        <authorList>
            <person name="Yu Y."/>
            <person name="Lee S."/>
            <person name="de Baynast K."/>
            <person name="Wissotski M."/>
            <person name="Liu L."/>
            <person name="Talag J."/>
            <person name="Goicoechea J."/>
            <person name="Angelova A."/>
            <person name="Jetty R."/>
            <person name="Kudrna D."/>
            <person name="Golser W."/>
            <person name="Rivera L."/>
            <person name="Zhang J."/>
            <person name="Wing R."/>
        </authorList>
    </citation>
    <scope>NUCLEOTIDE SEQUENCE</scope>
</reference>
<evidence type="ECO:0000256" key="1">
    <source>
        <dbReference type="SAM" id="MobiDB-lite"/>
    </source>
</evidence>
<keyword evidence="2" id="KW-0472">Membrane</keyword>
<feature type="transmembrane region" description="Helical" evidence="2">
    <location>
        <begin position="82"/>
        <end position="98"/>
    </location>
</feature>
<dbReference type="Proteomes" id="UP000032180">
    <property type="component" value="Chromosome 3"/>
</dbReference>
<dbReference type="AlphaFoldDB" id="A0A0D9VVK6"/>
<evidence type="ECO:0000313" key="4">
    <source>
        <dbReference type="Proteomes" id="UP000032180"/>
    </source>
</evidence>
<keyword evidence="2" id="KW-0812">Transmembrane</keyword>
<evidence type="ECO:0000313" key="3">
    <source>
        <dbReference type="EnsemblPlants" id="LPERR03G19260.1"/>
    </source>
</evidence>
<dbReference type="Gramene" id="LPERR03G19260.3">
    <property type="protein sequence ID" value="LPERR03G19260.3"/>
    <property type="gene ID" value="LPERR03G19260"/>
</dbReference>
<dbReference type="EnsemblPlants" id="LPERR03G19260.1">
    <property type="protein sequence ID" value="LPERR03G19260.1"/>
    <property type="gene ID" value="LPERR03G19260"/>
</dbReference>
<evidence type="ECO:0000256" key="2">
    <source>
        <dbReference type="SAM" id="Phobius"/>
    </source>
</evidence>
<reference evidence="3 4" key="1">
    <citation type="submission" date="2012-08" db="EMBL/GenBank/DDBJ databases">
        <title>Oryza genome evolution.</title>
        <authorList>
            <person name="Wing R.A."/>
        </authorList>
    </citation>
    <scope>NUCLEOTIDE SEQUENCE</scope>
</reference>
<feature type="region of interest" description="Disordered" evidence="1">
    <location>
        <begin position="1"/>
        <end position="37"/>
    </location>
</feature>
<accession>A0A0D9VVK6</accession>
<dbReference type="EnsemblPlants" id="LPERR03G19260.2">
    <property type="protein sequence ID" value="LPERR03G19260.2"/>
    <property type="gene ID" value="LPERR03G19260"/>
</dbReference>
<dbReference type="HOGENOM" id="CLU_1646148_0_0_1"/>
<dbReference type="Gramene" id="LPERR03G19260.2">
    <property type="protein sequence ID" value="LPERR03G19260.2"/>
    <property type="gene ID" value="LPERR03G19260"/>
</dbReference>
<organism evidence="3 4">
    <name type="scientific">Leersia perrieri</name>
    <dbReference type="NCBI Taxonomy" id="77586"/>
    <lineage>
        <taxon>Eukaryota</taxon>
        <taxon>Viridiplantae</taxon>
        <taxon>Streptophyta</taxon>
        <taxon>Embryophyta</taxon>
        <taxon>Tracheophyta</taxon>
        <taxon>Spermatophyta</taxon>
        <taxon>Magnoliopsida</taxon>
        <taxon>Liliopsida</taxon>
        <taxon>Poales</taxon>
        <taxon>Poaceae</taxon>
        <taxon>BOP clade</taxon>
        <taxon>Oryzoideae</taxon>
        <taxon>Oryzeae</taxon>
        <taxon>Oryzinae</taxon>
        <taxon>Leersia</taxon>
    </lineage>
</organism>
<proteinExistence type="predicted"/>
<dbReference type="Gramene" id="LPERR03G19260.1">
    <property type="protein sequence ID" value="LPERR03G19260.1"/>
    <property type="gene ID" value="LPERR03G19260"/>
</dbReference>
<keyword evidence="2" id="KW-1133">Transmembrane helix</keyword>
<reference evidence="3" key="3">
    <citation type="submission" date="2015-04" db="UniProtKB">
        <authorList>
            <consortium name="EnsemblPlants"/>
        </authorList>
    </citation>
    <scope>IDENTIFICATION</scope>
</reference>
<name>A0A0D9VVK6_9ORYZ</name>
<sequence>MGGSGRRPARSTVPARDDGDGSPDVGRRGSDTRAAESSTRNVFSAVVASAYHPLPRRGLGWAASRWRAWACSNGGTGPFLELYMFWLVVMVPTLTGVLSASHDLAFLFTAWPVHFMLFAPYSKALMRASMLGFAANHALALLKGIQQNYAPPLHPHPLFIT</sequence>